<organism evidence="9 10">
    <name type="scientific">Branchiostoma lanceolatum</name>
    <name type="common">Common lancelet</name>
    <name type="synonym">Amphioxus lanceolatum</name>
    <dbReference type="NCBI Taxonomy" id="7740"/>
    <lineage>
        <taxon>Eukaryota</taxon>
        <taxon>Metazoa</taxon>
        <taxon>Chordata</taxon>
        <taxon>Cephalochordata</taxon>
        <taxon>Leptocardii</taxon>
        <taxon>Amphioxiformes</taxon>
        <taxon>Branchiostomatidae</taxon>
        <taxon>Branchiostoma</taxon>
    </lineage>
</organism>
<evidence type="ECO:0000256" key="7">
    <source>
        <dbReference type="ARBA" id="ARBA00023242"/>
    </source>
</evidence>
<keyword evidence="6" id="KW-0378">Hydrolase</keyword>
<protein>
    <submittedName>
        <fullName evidence="9">HARBI1 protein</fullName>
    </submittedName>
</protein>
<proteinExistence type="inferred from homology"/>
<evidence type="ECO:0000256" key="6">
    <source>
        <dbReference type="ARBA" id="ARBA00022801"/>
    </source>
</evidence>
<dbReference type="AlphaFoldDB" id="A0A8J9ZG75"/>
<evidence type="ECO:0000256" key="1">
    <source>
        <dbReference type="ARBA" id="ARBA00001968"/>
    </source>
</evidence>
<feature type="domain" description="DDE Tnp4" evidence="8">
    <location>
        <begin position="193"/>
        <end position="357"/>
    </location>
</feature>
<sequence>MQRLPADNLGLARLRLRVATARHRHNLVLAALAAEEERQAEQLRRRRRWWTRPWLLERPIYGQYERLMGELRRGHRLDFKSFLRIEPDLFDELLQRVGPSIQKSTNARQPLPIGLKLAITLRFLATGNSYRSLAFAFRVAHNTISLFVPEVCRAITAEYRQEAFDTPSTPDQWRQVAKDFQTRWNFPHVCGAIDGKHVAIKKPRKSGSLYYNYKGFFSLVILAVVDSNYKILWADVGAPGSDSDCGIFNRSNLQLSLSEGIIGFPDPEPIPNDDEDTGYFLIGDDAFPLRTFLLKPYSKRYLEVEERVFNYRLSRARRVVENAFGVLALRYRCLLTTLAVGTETATDIIEACLTLHNIFRIRNPTLQNIGMDAEDDHYQLVPGAWRTDAVMQEVEDEGRGPRATADGKRLRAYFREYFNCDAGSVPWQLRAVNFEQ</sequence>
<evidence type="ECO:0000259" key="8">
    <source>
        <dbReference type="Pfam" id="PF13359"/>
    </source>
</evidence>
<keyword evidence="7" id="KW-0539">Nucleus</keyword>
<evidence type="ECO:0000256" key="4">
    <source>
        <dbReference type="ARBA" id="ARBA00022722"/>
    </source>
</evidence>
<dbReference type="InterPro" id="IPR045249">
    <property type="entry name" value="HARBI1-like"/>
</dbReference>
<evidence type="ECO:0000256" key="2">
    <source>
        <dbReference type="ARBA" id="ARBA00004123"/>
    </source>
</evidence>
<comment type="cofactor">
    <cofactor evidence="1">
        <name>a divalent metal cation</name>
        <dbReference type="ChEBI" id="CHEBI:60240"/>
    </cofactor>
</comment>
<dbReference type="Pfam" id="PF13359">
    <property type="entry name" value="DDE_Tnp_4"/>
    <property type="match status" value="1"/>
</dbReference>
<comment type="subcellular location">
    <subcellularLocation>
        <location evidence="2">Nucleus</location>
    </subcellularLocation>
</comment>
<dbReference type="PANTHER" id="PTHR22930">
    <property type="match status" value="1"/>
</dbReference>
<gene>
    <name evidence="9" type="primary">HARBI1</name>
    <name evidence="9" type="ORF">BLAG_LOCUS12978</name>
</gene>
<dbReference type="GO" id="GO:0016787">
    <property type="term" value="F:hydrolase activity"/>
    <property type="evidence" value="ECO:0007669"/>
    <property type="project" value="UniProtKB-KW"/>
</dbReference>
<accession>A0A8J9ZG75</accession>
<dbReference type="GO" id="GO:0005634">
    <property type="term" value="C:nucleus"/>
    <property type="evidence" value="ECO:0007669"/>
    <property type="project" value="UniProtKB-SubCell"/>
</dbReference>
<keyword evidence="4" id="KW-0540">Nuclease</keyword>
<dbReference type="GO" id="GO:0046872">
    <property type="term" value="F:metal ion binding"/>
    <property type="evidence" value="ECO:0007669"/>
    <property type="project" value="UniProtKB-KW"/>
</dbReference>
<dbReference type="InterPro" id="IPR027806">
    <property type="entry name" value="HARBI1_dom"/>
</dbReference>
<comment type="similarity">
    <text evidence="3">Belongs to the HARBI1 family.</text>
</comment>
<keyword evidence="5" id="KW-0479">Metal-binding</keyword>
<dbReference type="OrthoDB" id="5973903at2759"/>
<keyword evidence="10" id="KW-1185">Reference proteome</keyword>
<dbReference type="Proteomes" id="UP000838412">
    <property type="component" value="Chromosome 2"/>
</dbReference>
<dbReference type="PANTHER" id="PTHR22930:SF269">
    <property type="entry name" value="NUCLEASE HARBI1-LIKE PROTEIN"/>
    <property type="match status" value="1"/>
</dbReference>
<dbReference type="GO" id="GO:0004518">
    <property type="term" value="F:nuclease activity"/>
    <property type="evidence" value="ECO:0007669"/>
    <property type="project" value="UniProtKB-KW"/>
</dbReference>
<dbReference type="EMBL" id="OV696687">
    <property type="protein sequence ID" value="CAH1253084.1"/>
    <property type="molecule type" value="Genomic_DNA"/>
</dbReference>
<evidence type="ECO:0000313" key="10">
    <source>
        <dbReference type="Proteomes" id="UP000838412"/>
    </source>
</evidence>
<evidence type="ECO:0000256" key="5">
    <source>
        <dbReference type="ARBA" id="ARBA00022723"/>
    </source>
</evidence>
<evidence type="ECO:0000313" key="9">
    <source>
        <dbReference type="EMBL" id="CAH1253084.1"/>
    </source>
</evidence>
<evidence type="ECO:0000256" key="3">
    <source>
        <dbReference type="ARBA" id="ARBA00006958"/>
    </source>
</evidence>
<name>A0A8J9ZG75_BRALA</name>
<reference evidence="9" key="1">
    <citation type="submission" date="2022-01" db="EMBL/GenBank/DDBJ databases">
        <authorList>
            <person name="Braso-Vives M."/>
        </authorList>
    </citation>
    <scope>NUCLEOTIDE SEQUENCE</scope>
</reference>